<gene>
    <name evidence="1" type="ORF">BCL79_0775</name>
</gene>
<protein>
    <submittedName>
        <fullName evidence="1">Uncharacterized protein</fullName>
    </submittedName>
</protein>
<accession>A0A498CEN3</accession>
<evidence type="ECO:0000313" key="2">
    <source>
        <dbReference type="Proteomes" id="UP000274786"/>
    </source>
</evidence>
<evidence type="ECO:0000313" key="1">
    <source>
        <dbReference type="EMBL" id="RLK56389.1"/>
    </source>
</evidence>
<sequence length="207" mass="23329">MESSVVYQHHRNLAIILPVCCDSNGDVIRITFGACISGEWSGRDRVPDFGNWPPKEVLDPFTFHLSRLHFGIGTVADREMIGSVDDHSLRWWRDDEGSDFFECAMRHGEDRNVHARERSVRRRRACAGFQCRGCNRLWAARVRYRQAMPCGGEPTGKCRADASGAKNTDLHDGLSFSVCLIRWRGAPKPQASAAGHRHRLQSAGRLI</sequence>
<comment type="caution">
    <text evidence="1">The sequence shown here is derived from an EMBL/GenBank/DDBJ whole genome shotgun (WGS) entry which is preliminary data.</text>
</comment>
<dbReference type="EMBL" id="RCDC01000004">
    <property type="protein sequence ID" value="RLK56389.1"/>
    <property type="molecule type" value="Genomic_DNA"/>
</dbReference>
<dbReference type="Proteomes" id="UP000274786">
    <property type="component" value="Unassembled WGS sequence"/>
</dbReference>
<proteinExistence type="predicted"/>
<reference evidence="1 2" key="1">
    <citation type="submission" date="2018-10" db="EMBL/GenBank/DDBJ databases">
        <title>Comparative analysis of microorganisms from saline springs in Andes Mountain Range, Colombia.</title>
        <authorList>
            <person name="Rubin E."/>
        </authorList>
    </citation>
    <scope>NUCLEOTIDE SEQUENCE [LARGE SCALE GENOMIC DNA]</scope>
    <source>
        <strain evidence="1 2">USBA GBX 843</strain>
    </source>
</reference>
<name>A0A498CEN3_9GAMM</name>
<dbReference type="AlphaFoldDB" id="A0A498CEN3"/>
<organism evidence="1 2">
    <name type="scientific">Stenotrophomonas rhizophila</name>
    <dbReference type="NCBI Taxonomy" id="216778"/>
    <lineage>
        <taxon>Bacteria</taxon>
        <taxon>Pseudomonadati</taxon>
        <taxon>Pseudomonadota</taxon>
        <taxon>Gammaproteobacteria</taxon>
        <taxon>Lysobacterales</taxon>
        <taxon>Lysobacteraceae</taxon>
        <taxon>Stenotrophomonas</taxon>
    </lineage>
</organism>